<dbReference type="PANTHER" id="PTHR35580:SF1">
    <property type="entry name" value="PHYTASE-LIKE DOMAIN-CONTAINING PROTEIN"/>
    <property type="match status" value="1"/>
</dbReference>
<dbReference type="EMBL" id="UINC01056904">
    <property type="protein sequence ID" value="SVB77484.1"/>
    <property type="molecule type" value="Genomic_DNA"/>
</dbReference>
<accession>A0A382GRP2</accession>
<name>A0A382GRP2_9ZZZZ</name>
<feature type="non-terminal residue" evidence="1">
    <location>
        <position position="317"/>
    </location>
</feature>
<evidence type="ECO:0008006" key="2">
    <source>
        <dbReference type="Google" id="ProtNLM"/>
    </source>
</evidence>
<dbReference type="SUPFAM" id="SSF101898">
    <property type="entry name" value="NHL repeat"/>
    <property type="match status" value="1"/>
</dbReference>
<dbReference type="PANTHER" id="PTHR35580">
    <property type="entry name" value="CELL SURFACE GLYCOPROTEIN (S-LAYER PROTEIN)-LIKE PROTEIN"/>
    <property type="match status" value="1"/>
</dbReference>
<protein>
    <recommendedName>
        <fullName evidence="2">Bulb-type lectin domain-containing protein</fullName>
    </recommendedName>
</protein>
<dbReference type="InterPro" id="IPR052918">
    <property type="entry name" value="Motility_Chemotaxis_Reg"/>
</dbReference>
<sequence>MGLVAALLVLATDPSPPPAQAWSSSDGSYVAFGSSHNGGINDAHVDSSGNIYTCGGLRGSGDVDPNYYDATEFTESASGKQSSLVTKLDSSGSLVWSSLMDADADDWVQDCAIDASGNVYVTGKFKGSMDFDDDGTAEVTALDDSSGSPKGGYDAYVAKLDSSGAVVWWRVVGNTTDVTDQLDTVYGHGVDVDASGNVYFGGYFSGTIDIDPGATTTAVTATTNANKYDAFLVKLDSSGNTVWTRHWGGSANDYLYDVAVDSSDNVVAAGMHNNSAGDVNYHPIAGGCTSLCGETLVTANGGYDAYISRIGADGTLD</sequence>
<organism evidence="1">
    <name type="scientific">marine metagenome</name>
    <dbReference type="NCBI Taxonomy" id="408172"/>
    <lineage>
        <taxon>unclassified sequences</taxon>
        <taxon>metagenomes</taxon>
        <taxon>ecological metagenomes</taxon>
    </lineage>
</organism>
<evidence type="ECO:0000313" key="1">
    <source>
        <dbReference type="EMBL" id="SVB77484.1"/>
    </source>
</evidence>
<reference evidence="1" key="1">
    <citation type="submission" date="2018-05" db="EMBL/GenBank/DDBJ databases">
        <authorList>
            <person name="Lanie J.A."/>
            <person name="Ng W.-L."/>
            <person name="Kazmierczak K.M."/>
            <person name="Andrzejewski T.M."/>
            <person name="Davidsen T.M."/>
            <person name="Wayne K.J."/>
            <person name="Tettelin H."/>
            <person name="Glass J.I."/>
            <person name="Rusch D."/>
            <person name="Podicherti R."/>
            <person name="Tsui H.-C.T."/>
            <person name="Winkler M.E."/>
        </authorList>
    </citation>
    <scope>NUCLEOTIDE SEQUENCE</scope>
</reference>
<gene>
    <name evidence="1" type="ORF">METZ01_LOCUS230338</name>
</gene>
<proteinExistence type="predicted"/>
<dbReference type="AlphaFoldDB" id="A0A382GRP2"/>